<name>A0A9P3PGS9_LYOSH</name>
<evidence type="ECO:0000313" key="2">
    <source>
        <dbReference type="EMBL" id="GLB35174.1"/>
    </source>
</evidence>
<dbReference type="PANTHER" id="PTHR15410:SF2">
    <property type="entry name" value="HIRA-INTERACTING PROTEIN 3"/>
    <property type="match status" value="1"/>
</dbReference>
<feature type="compositionally biased region" description="Acidic residues" evidence="1">
    <location>
        <begin position="340"/>
        <end position="349"/>
    </location>
</feature>
<feature type="compositionally biased region" description="Basic and acidic residues" evidence="1">
    <location>
        <begin position="207"/>
        <end position="218"/>
    </location>
</feature>
<gene>
    <name evidence="2" type="ORF">LshimejAT787_0207390</name>
</gene>
<feature type="region of interest" description="Disordered" evidence="1">
    <location>
        <begin position="133"/>
        <end position="242"/>
    </location>
</feature>
<dbReference type="AlphaFoldDB" id="A0A9P3PGS9"/>
<proteinExistence type="predicted"/>
<accession>A0A9P3PGS9</accession>
<feature type="region of interest" description="Disordered" evidence="1">
    <location>
        <begin position="316"/>
        <end position="376"/>
    </location>
</feature>
<organism evidence="2 3">
    <name type="scientific">Lyophyllum shimeji</name>
    <name type="common">Hon-shimeji</name>
    <name type="synonym">Tricholoma shimeji</name>
    <dbReference type="NCBI Taxonomy" id="47721"/>
    <lineage>
        <taxon>Eukaryota</taxon>
        <taxon>Fungi</taxon>
        <taxon>Dikarya</taxon>
        <taxon>Basidiomycota</taxon>
        <taxon>Agaricomycotina</taxon>
        <taxon>Agaricomycetes</taxon>
        <taxon>Agaricomycetidae</taxon>
        <taxon>Agaricales</taxon>
        <taxon>Tricholomatineae</taxon>
        <taxon>Lyophyllaceae</taxon>
        <taxon>Lyophyllum</taxon>
    </lineage>
</organism>
<feature type="compositionally biased region" description="Low complexity" evidence="1">
    <location>
        <begin position="316"/>
        <end position="334"/>
    </location>
</feature>
<evidence type="ECO:0000256" key="1">
    <source>
        <dbReference type="SAM" id="MobiDB-lite"/>
    </source>
</evidence>
<dbReference type="InterPro" id="IPR037647">
    <property type="entry name" value="HIRIP3"/>
</dbReference>
<reference evidence="2" key="1">
    <citation type="submission" date="2022-07" db="EMBL/GenBank/DDBJ databases">
        <title>The genome of Lyophyllum shimeji provides insight into the initial evolution of ectomycorrhizal fungal genome.</title>
        <authorList>
            <person name="Kobayashi Y."/>
            <person name="Shibata T."/>
            <person name="Hirakawa H."/>
            <person name="Shigenobu S."/>
            <person name="Nishiyama T."/>
            <person name="Yamada A."/>
            <person name="Hasebe M."/>
            <person name="Kawaguchi M."/>
        </authorList>
    </citation>
    <scope>NUCLEOTIDE SEQUENCE</scope>
    <source>
        <strain evidence="2">AT787</strain>
    </source>
</reference>
<evidence type="ECO:0000313" key="3">
    <source>
        <dbReference type="Proteomes" id="UP001063166"/>
    </source>
</evidence>
<dbReference type="Proteomes" id="UP001063166">
    <property type="component" value="Unassembled WGS sequence"/>
</dbReference>
<feature type="compositionally biased region" description="Basic and acidic residues" evidence="1">
    <location>
        <begin position="67"/>
        <end position="101"/>
    </location>
</feature>
<dbReference type="OrthoDB" id="552755at2759"/>
<dbReference type="PANTHER" id="PTHR15410">
    <property type="entry name" value="HIRA-INTERACTING PROTEIN 3"/>
    <property type="match status" value="1"/>
</dbReference>
<dbReference type="EMBL" id="BRPK01000002">
    <property type="protein sequence ID" value="GLB35174.1"/>
    <property type="molecule type" value="Genomic_DNA"/>
</dbReference>
<keyword evidence="3" id="KW-1185">Reference proteome</keyword>
<dbReference type="GO" id="GO:0005634">
    <property type="term" value="C:nucleus"/>
    <property type="evidence" value="ECO:0007669"/>
    <property type="project" value="TreeGrafter"/>
</dbReference>
<feature type="region of interest" description="Disordered" evidence="1">
    <location>
        <begin position="66"/>
        <end position="119"/>
    </location>
</feature>
<comment type="caution">
    <text evidence="2">The sequence shown here is derived from an EMBL/GenBank/DDBJ whole genome shotgun (WGS) entry which is preliminary data.</text>
</comment>
<protein>
    <submittedName>
        <fullName evidence="2">Transcriptional regulator</fullName>
    </submittedName>
</protein>
<sequence>MDVPDLSILEQTAKDIVLNAKQDGTLSLLTIRIIREKVEVIHGLERGILDANEYRRPLKIAIQDATRQAKDDYESRERSKSEYVAEHVLSSRDVGDVREAAPEPAAMKRRRSDSGKAYKSAEFIETSDIEDLAEPGVELPTPKKRSPKKVLKSEARRPRPSHKRRKVLESDDESDNRNQAKPVSEAGQVGGEECGSDMSSFFGDEPTETKATPEEKTSIKKTKEKAVTKPKQTKSTGDLSKDEATIKRLKSFVLACGVRKPWAKVFKDYPHPSQQIKKLKEILAELGMTGRLSMEQAKRIKAQRELAQELEDVRSFEQSVLSRSSRSRTTSASRPVKSEESEDEESEEEVQPRRKQAKNKALQSINAFLEDQSDED</sequence>